<feature type="domain" description="DUF3805" evidence="1">
    <location>
        <begin position="5"/>
        <end position="114"/>
    </location>
</feature>
<keyword evidence="3" id="KW-1185">Reference proteome</keyword>
<organism evidence="2 3">
    <name type="scientific">Sphingobacterium multivorum</name>
    <dbReference type="NCBI Taxonomy" id="28454"/>
    <lineage>
        <taxon>Bacteria</taxon>
        <taxon>Pseudomonadati</taxon>
        <taxon>Bacteroidota</taxon>
        <taxon>Sphingobacteriia</taxon>
        <taxon>Sphingobacteriales</taxon>
        <taxon>Sphingobacteriaceae</taxon>
        <taxon>Sphingobacterium</taxon>
    </lineage>
</organism>
<gene>
    <name evidence="2" type="ORF">I6I98_17585</name>
</gene>
<dbReference type="EMBL" id="CP068224">
    <property type="protein sequence ID" value="QQT52073.1"/>
    <property type="molecule type" value="Genomic_DNA"/>
</dbReference>
<evidence type="ECO:0000259" key="1">
    <source>
        <dbReference type="Pfam" id="PF12712"/>
    </source>
</evidence>
<dbReference type="InterPro" id="IPR024315">
    <property type="entry name" value="DUF3805"/>
</dbReference>
<evidence type="ECO:0000313" key="3">
    <source>
        <dbReference type="Proteomes" id="UP000595498"/>
    </source>
</evidence>
<reference evidence="2 3" key="1">
    <citation type="submission" date="2021-01" db="EMBL/GenBank/DDBJ databases">
        <title>FDA dAtabase for Regulatory Grade micrObial Sequences (FDA-ARGOS): Supporting development and validation of Infectious Disease Dx tests.</title>
        <authorList>
            <person name="Sproer C."/>
            <person name="Gronow S."/>
            <person name="Severitt S."/>
            <person name="Schroder I."/>
            <person name="Tallon L."/>
            <person name="Sadzewicz L."/>
            <person name="Zhao X."/>
            <person name="Boylan J."/>
            <person name="Ott S."/>
            <person name="Bowen H."/>
            <person name="Vavikolanu K."/>
            <person name="Mehta A."/>
            <person name="Aluvathingal J."/>
            <person name="Nadendla S."/>
            <person name="Lowell S."/>
            <person name="Myers T."/>
            <person name="Yan Y."/>
            <person name="Sichtig H."/>
        </authorList>
    </citation>
    <scope>NUCLEOTIDE SEQUENCE [LARGE SCALE GENOMIC DNA]</scope>
    <source>
        <strain evidence="2 3">FDAARGOS_1141</strain>
    </source>
</reference>
<dbReference type="Pfam" id="PF12712">
    <property type="entry name" value="DUF3805"/>
    <property type="match status" value="1"/>
</dbReference>
<proteinExistence type="predicted"/>
<dbReference type="Proteomes" id="UP000595498">
    <property type="component" value="Chromosome"/>
</dbReference>
<accession>A0ABX7CLX2</accession>
<evidence type="ECO:0000313" key="2">
    <source>
        <dbReference type="EMBL" id="QQT52073.1"/>
    </source>
</evidence>
<sequence length="141" mass="16424">MKYNHFVSSQGWIKFNYPSHLIYVEEEEGTYLFYTEQTGSFRITPLEIQANHFDTDKYLVDLCEENNGKILKNDRGYSYLYYISSSENSGEALTIFNWIFAADNKVVYCSYTIDTLTQIDPEIVEEQQEINQIIANLAIGK</sequence>
<name>A0ABX7CLX2_SPHMU</name>
<protein>
    <submittedName>
        <fullName evidence="2">DUF3805 domain-containing protein</fullName>
    </submittedName>
</protein>
<dbReference type="Gene3D" id="3.40.1000.10">
    <property type="entry name" value="Mog1/PsbP, alpha/beta/alpha sandwich"/>
    <property type="match status" value="1"/>
</dbReference>